<name>A0A4D6M5F7_VIGUN</name>
<dbReference type="AlphaFoldDB" id="A0A4D6M5F7"/>
<sequence>MAAVAAISLPATTNLQQRRRHHLPPSNRDHLLRVFEPPFQQFCAATAPPCHLHRSCSSAATVLATIVHHFCGHHAPPSARTSAVTHSATFCAATATAGH</sequence>
<accession>A0A4D6M5F7</accession>
<gene>
    <name evidence="1" type="ORF">DEO72_LG6g769</name>
</gene>
<dbReference type="Proteomes" id="UP000501690">
    <property type="component" value="Linkage Group LG6"/>
</dbReference>
<reference evidence="1 2" key="1">
    <citation type="submission" date="2019-04" db="EMBL/GenBank/DDBJ databases">
        <title>An improved genome assembly and genetic linkage map for asparagus bean, Vigna unguiculata ssp. sesquipedialis.</title>
        <authorList>
            <person name="Xia Q."/>
            <person name="Zhang R."/>
            <person name="Dong Y."/>
        </authorList>
    </citation>
    <scope>NUCLEOTIDE SEQUENCE [LARGE SCALE GENOMIC DNA]</scope>
    <source>
        <tissue evidence="1">Leaf</tissue>
    </source>
</reference>
<organism evidence="1 2">
    <name type="scientific">Vigna unguiculata</name>
    <name type="common">Cowpea</name>
    <dbReference type="NCBI Taxonomy" id="3917"/>
    <lineage>
        <taxon>Eukaryota</taxon>
        <taxon>Viridiplantae</taxon>
        <taxon>Streptophyta</taxon>
        <taxon>Embryophyta</taxon>
        <taxon>Tracheophyta</taxon>
        <taxon>Spermatophyta</taxon>
        <taxon>Magnoliopsida</taxon>
        <taxon>eudicotyledons</taxon>
        <taxon>Gunneridae</taxon>
        <taxon>Pentapetalae</taxon>
        <taxon>rosids</taxon>
        <taxon>fabids</taxon>
        <taxon>Fabales</taxon>
        <taxon>Fabaceae</taxon>
        <taxon>Papilionoideae</taxon>
        <taxon>50 kb inversion clade</taxon>
        <taxon>NPAAA clade</taxon>
        <taxon>indigoferoid/millettioid clade</taxon>
        <taxon>Phaseoleae</taxon>
        <taxon>Vigna</taxon>
    </lineage>
</organism>
<dbReference type="EMBL" id="CP039350">
    <property type="protein sequence ID" value="QCD96067.1"/>
    <property type="molecule type" value="Genomic_DNA"/>
</dbReference>
<evidence type="ECO:0000313" key="1">
    <source>
        <dbReference type="EMBL" id="QCD96067.1"/>
    </source>
</evidence>
<protein>
    <submittedName>
        <fullName evidence="1">Uncharacterized protein</fullName>
    </submittedName>
</protein>
<evidence type="ECO:0000313" key="2">
    <source>
        <dbReference type="Proteomes" id="UP000501690"/>
    </source>
</evidence>
<keyword evidence="2" id="KW-1185">Reference proteome</keyword>
<proteinExistence type="predicted"/>